<keyword evidence="5" id="KW-0256">Endoplasmic reticulum</keyword>
<evidence type="ECO:0000256" key="9">
    <source>
        <dbReference type="SAM" id="MobiDB-lite"/>
    </source>
</evidence>
<reference evidence="11" key="1">
    <citation type="journal article" date="2021" name="Open Biol.">
        <title>Shared evolutionary footprints suggest mitochondrial oxidative damage underlies multiple complex I losses in fungi.</title>
        <authorList>
            <person name="Schikora-Tamarit M.A."/>
            <person name="Marcet-Houben M."/>
            <person name="Nosek J."/>
            <person name="Gabaldon T."/>
        </authorList>
    </citation>
    <scope>NUCLEOTIDE SEQUENCE</scope>
    <source>
        <strain evidence="11">NCAIM Y.01608</strain>
    </source>
</reference>
<accession>A0A9P8NWM3</accession>
<evidence type="ECO:0000256" key="5">
    <source>
        <dbReference type="ARBA" id="ARBA00022824"/>
    </source>
</evidence>
<evidence type="ECO:0000256" key="4">
    <source>
        <dbReference type="ARBA" id="ARBA00022692"/>
    </source>
</evidence>
<comment type="subcellular location">
    <subcellularLocation>
        <location evidence="1">Endoplasmic reticulum membrane</location>
        <topology evidence="1">Multi-pass membrane protein</topology>
    </subcellularLocation>
</comment>
<evidence type="ECO:0000313" key="12">
    <source>
        <dbReference type="Proteomes" id="UP000788993"/>
    </source>
</evidence>
<proteinExistence type="inferred from homology"/>
<keyword evidence="4 10" id="KW-0812">Transmembrane</keyword>
<dbReference type="PANTHER" id="PTHR19315">
    <property type="entry name" value="ER MEMBRANE PROTEIN COMPLEX SUBUNIT 4"/>
    <property type="match status" value="1"/>
</dbReference>
<keyword evidence="12" id="KW-1185">Reference proteome</keyword>
<organism evidence="11 12">
    <name type="scientific">Ogataea polymorpha</name>
    <dbReference type="NCBI Taxonomy" id="460523"/>
    <lineage>
        <taxon>Eukaryota</taxon>
        <taxon>Fungi</taxon>
        <taxon>Dikarya</taxon>
        <taxon>Ascomycota</taxon>
        <taxon>Saccharomycotina</taxon>
        <taxon>Pichiomycetes</taxon>
        <taxon>Pichiales</taxon>
        <taxon>Pichiaceae</taxon>
        <taxon>Ogataea</taxon>
    </lineage>
</organism>
<dbReference type="Proteomes" id="UP000788993">
    <property type="component" value="Unassembled WGS sequence"/>
</dbReference>
<evidence type="ECO:0000256" key="10">
    <source>
        <dbReference type="SAM" id="Phobius"/>
    </source>
</evidence>
<dbReference type="GO" id="GO:0005789">
    <property type="term" value="C:endoplasmic reticulum membrane"/>
    <property type="evidence" value="ECO:0007669"/>
    <property type="project" value="UniProtKB-SubCell"/>
</dbReference>
<reference evidence="11" key="2">
    <citation type="submission" date="2021-01" db="EMBL/GenBank/DDBJ databases">
        <authorList>
            <person name="Schikora-Tamarit M.A."/>
        </authorList>
    </citation>
    <scope>NUCLEOTIDE SEQUENCE</scope>
    <source>
        <strain evidence="11">NCAIM Y.01608</strain>
    </source>
</reference>
<feature type="transmembrane region" description="Helical" evidence="10">
    <location>
        <begin position="89"/>
        <end position="107"/>
    </location>
</feature>
<gene>
    <name evidence="11" type="ORF">OGATHE_005121</name>
</gene>
<dbReference type="OrthoDB" id="369569at2759"/>
<evidence type="ECO:0000256" key="6">
    <source>
        <dbReference type="ARBA" id="ARBA00022989"/>
    </source>
</evidence>
<dbReference type="Pfam" id="PF06417">
    <property type="entry name" value="EMC4"/>
    <property type="match status" value="1"/>
</dbReference>
<evidence type="ECO:0000256" key="1">
    <source>
        <dbReference type="ARBA" id="ARBA00004477"/>
    </source>
</evidence>
<comment type="similarity">
    <text evidence="2 8">Belongs to the EMC4 family.</text>
</comment>
<dbReference type="AlphaFoldDB" id="A0A9P8NWM3"/>
<keyword evidence="6 10" id="KW-1133">Transmembrane helix</keyword>
<feature type="region of interest" description="Disordered" evidence="9">
    <location>
        <begin position="1"/>
        <end position="29"/>
    </location>
</feature>
<dbReference type="InterPro" id="IPR009445">
    <property type="entry name" value="TMEM85/Emc4"/>
</dbReference>
<keyword evidence="7 8" id="KW-0472">Membrane</keyword>
<evidence type="ECO:0000256" key="3">
    <source>
        <dbReference type="ARBA" id="ARBA00020820"/>
    </source>
</evidence>
<evidence type="ECO:0000256" key="8">
    <source>
        <dbReference type="PIRNR" id="PIRNR017207"/>
    </source>
</evidence>
<comment type="caution">
    <text evidence="11">The sequence shown here is derived from an EMBL/GenBank/DDBJ whole genome shotgun (WGS) entry which is preliminary data.</text>
</comment>
<sequence>MDWVSQYKSPPKRGDKPSSKSAPPPPGFNEQFYKQWKEGKIKPQVKTANKSSGLEKLKYERAWELAKSPSKNIPMNLIMMYMSPNSLQLIPIVMVLMLFVNSIKEIFQVKEKFRDLELNDNQGKTILQFLYVACCCGNMAIGVWKLNKLGLIPNRSSDWLSWEPLEV</sequence>
<evidence type="ECO:0000256" key="2">
    <source>
        <dbReference type="ARBA" id="ARBA00007715"/>
    </source>
</evidence>
<protein>
    <recommendedName>
        <fullName evidence="3 8">ER membrane protein complex subunit 4</fullName>
    </recommendedName>
</protein>
<evidence type="ECO:0000313" key="11">
    <source>
        <dbReference type="EMBL" id="KAH3660789.1"/>
    </source>
</evidence>
<evidence type="ECO:0000256" key="7">
    <source>
        <dbReference type="ARBA" id="ARBA00023136"/>
    </source>
</evidence>
<dbReference type="PIRSF" id="PIRSF017207">
    <property type="entry name" value="UCP017207_TM-p85"/>
    <property type="match status" value="1"/>
</dbReference>
<name>A0A9P8NWM3_9ASCO</name>
<dbReference type="EMBL" id="JAEUBD010001468">
    <property type="protein sequence ID" value="KAH3660789.1"/>
    <property type="molecule type" value="Genomic_DNA"/>
</dbReference>